<accession>T1FMX7</accession>
<keyword evidence="5" id="KW-0808">Transferase</keyword>
<keyword evidence="6 25" id="KW-0479">Metal-binding</keyword>
<dbReference type="STRING" id="6412.T1FMX7"/>
<evidence type="ECO:0000256" key="7">
    <source>
        <dbReference type="ARBA" id="ARBA00022801"/>
    </source>
</evidence>
<dbReference type="InParanoid" id="T1FMX7"/>
<gene>
    <name evidence="29" type="primary">20210176</name>
    <name evidence="28" type="ORF">HELRODRAFT_185528</name>
</gene>
<feature type="domain" description="HpcH/HpaI aldolase/citrate lyase" evidence="27">
    <location>
        <begin position="40"/>
        <end position="271"/>
    </location>
</feature>
<evidence type="ECO:0000256" key="21">
    <source>
        <dbReference type="ARBA" id="ARBA00076231"/>
    </source>
</evidence>
<dbReference type="FunFam" id="3.20.20.60:FF:000014">
    <property type="entry name" value="Citrate lyase subunit beta-like protein"/>
    <property type="match status" value="1"/>
</dbReference>
<dbReference type="EnsemblMetazoa" id="HelroT185528">
    <property type="protein sequence ID" value="HelroP185528"/>
    <property type="gene ID" value="HelroG185528"/>
</dbReference>
<keyword evidence="12" id="KW-0456">Lyase</keyword>
<evidence type="ECO:0000256" key="16">
    <source>
        <dbReference type="ARBA" id="ARBA00055540"/>
    </source>
</evidence>
<evidence type="ECO:0000256" key="25">
    <source>
        <dbReference type="PIRSR" id="PIRSR015582-2"/>
    </source>
</evidence>
<keyword evidence="7" id="KW-0378">Hydrolase</keyword>
<dbReference type="InterPro" id="IPR015813">
    <property type="entry name" value="Pyrv/PenolPyrv_kinase-like_dom"/>
</dbReference>
<dbReference type="GO" id="GO:0004474">
    <property type="term" value="F:malate synthase activity"/>
    <property type="evidence" value="ECO:0007669"/>
    <property type="project" value="UniProtKB-EC"/>
</dbReference>
<evidence type="ECO:0000256" key="14">
    <source>
        <dbReference type="ARBA" id="ARBA00051623"/>
    </source>
</evidence>
<feature type="binding site" evidence="25">
    <location>
        <position position="203"/>
    </location>
    <ligand>
        <name>Mg(2+)</name>
        <dbReference type="ChEBI" id="CHEBI:18420"/>
    </ligand>
</feature>
<comment type="subcellular location">
    <subcellularLocation>
        <location evidence="2">Mitochondrion</location>
    </subcellularLocation>
</comment>
<dbReference type="EC" id="4.1.3.25" evidence="19"/>
<dbReference type="InterPro" id="IPR005000">
    <property type="entry name" value="Aldolase/citrate-lyase_domain"/>
</dbReference>
<evidence type="ECO:0000313" key="28">
    <source>
        <dbReference type="EMBL" id="ESO04931.1"/>
    </source>
</evidence>
<dbReference type="RefSeq" id="XP_009016864.1">
    <property type="nucleotide sequence ID" value="XM_009018616.1"/>
</dbReference>
<feature type="region of interest" description="Disordered" evidence="26">
    <location>
        <begin position="340"/>
        <end position="365"/>
    </location>
</feature>
<dbReference type="Gene3D" id="3.20.20.60">
    <property type="entry name" value="Phosphoenolpyruvate-binding domains"/>
    <property type="match status" value="1"/>
</dbReference>
<evidence type="ECO:0000313" key="30">
    <source>
        <dbReference type="Proteomes" id="UP000015101"/>
    </source>
</evidence>
<dbReference type="PIRSF" id="PIRSF015582">
    <property type="entry name" value="Cit_lyase_B"/>
    <property type="match status" value="1"/>
</dbReference>
<comment type="catalytic activity">
    <reaction evidence="13">
        <text>glyoxylate + acetyl-CoA + H2O = (S)-malate + CoA + H(+)</text>
        <dbReference type="Rhea" id="RHEA:18181"/>
        <dbReference type="ChEBI" id="CHEBI:15377"/>
        <dbReference type="ChEBI" id="CHEBI:15378"/>
        <dbReference type="ChEBI" id="CHEBI:15589"/>
        <dbReference type="ChEBI" id="CHEBI:36655"/>
        <dbReference type="ChEBI" id="CHEBI:57287"/>
        <dbReference type="ChEBI" id="CHEBI:57288"/>
        <dbReference type="EC" id="2.3.3.9"/>
    </reaction>
</comment>
<dbReference type="EMBL" id="AMQM01003983">
    <property type="status" value="NOT_ANNOTATED_CDS"/>
    <property type="molecule type" value="Genomic_DNA"/>
</dbReference>
<evidence type="ECO:0000256" key="11">
    <source>
        <dbReference type="ARBA" id="ARBA00023128"/>
    </source>
</evidence>
<evidence type="ECO:0000256" key="20">
    <source>
        <dbReference type="ARBA" id="ARBA00072098"/>
    </source>
</evidence>
<reference evidence="28 30" key="2">
    <citation type="journal article" date="2013" name="Nature">
        <title>Insights into bilaterian evolution from three spiralian genomes.</title>
        <authorList>
            <person name="Simakov O."/>
            <person name="Marletaz F."/>
            <person name="Cho S.J."/>
            <person name="Edsinger-Gonzales E."/>
            <person name="Havlak P."/>
            <person name="Hellsten U."/>
            <person name="Kuo D.H."/>
            <person name="Larsson T."/>
            <person name="Lv J."/>
            <person name="Arendt D."/>
            <person name="Savage R."/>
            <person name="Osoegawa K."/>
            <person name="de Jong P."/>
            <person name="Grimwood J."/>
            <person name="Chapman J.A."/>
            <person name="Shapiro H."/>
            <person name="Aerts A."/>
            <person name="Otillar R.P."/>
            <person name="Terry A.Y."/>
            <person name="Boore J.L."/>
            <person name="Grigoriev I.V."/>
            <person name="Lindberg D.R."/>
            <person name="Seaver E.C."/>
            <person name="Weisblat D.A."/>
            <person name="Putnam N.H."/>
            <person name="Rokhsar D.S."/>
        </authorList>
    </citation>
    <scope>NUCLEOTIDE SEQUENCE</scope>
</reference>
<evidence type="ECO:0000256" key="17">
    <source>
        <dbReference type="ARBA" id="ARBA00061542"/>
    </source>
</evidence>
<comment type="catalytic activity">
    <reaction evidence="15">
        <text>(3S)-citramalyl-CoA = pyruvate + acetyl-CoA</text>
        <dbReference type="Rhea" id="RHEA:22612"/>
        <dbReference type="ChEBI" id="CHEBI:15361"/>
        <dbReference type="ChEBI" id="CHEBI:57288"/>
        <dbReference type="ChEBI" id="CHEBI:58668"/>
        <dbReference type="EC" id="4.1.3.25"/>
    </reaction>
</comment>
<evidence type="ECO:0000256" key="8">
    <source>
        <dbReference type="ARBA" id="ARBA00022842"/>
    </source>
</evidence>
<comment type="catalytic activity">
    <reaction evidence="14">
        <text>propanoyl-CoA + glyoxylate + H2O = 3-methylmalate + CoA + H(+)</text>
        <dbReference type="Rhea" id="RHEA:47628"/>
        <dbReference type="ChEBI" id="CHEBI:15377"/>
        <dbReference type="ChEBI" id="CHEBI:15378"/>
        <dbReference type="ChEBI" id="CHEBI:36655"/>
        <dbReference type="ChEBI" id="CHEBI:57287"/>
        <dbReference type="ChEBI" id="CHEBI:57392"/>
        <dbReference type="ChEBI" id="CHEBI:87810"/>
    </reaction>
</comment>
<keyword evidence="30" id="KW-1185">Reference proteome</keyword>
<dbReference type="GO" id="GO:0047777">
    <property type="term" value="F:(S)-citramalyl-CoA lyase activity"/>
    <property type="evidence" value="ECO:0000318"/>
    <property type="project" value="GO_Central"/>
</dbReference>
<organism evidence="29 30">
    <name type="scientific">Helobdella robusta</name>
    <name type="common">Californian leech</name>
    <dbReference type="NCBI Taxonomy" id="6412"/>
    <lineage>
        <taxon>Eukaryota</taxon>
        <taxon>Metazoa</taxon>
        <taxon>Spiralia</taxon>
        <taxon>Lophotrochozoa</taxon>
        <taxon>Annelida</taxon>
        <taxon>Clitellata</taxon>
        <taxon>Hirudinea</taxon>
        <taxon>Rhynchobdellida</taxon>
        <taxon>Glossiphoniidae</taxon>
        <taxon>Helobdella</taxon>
    </lineage>
</organism>
<evidence type="ECO:0000259" key="27">
    <source>
        <dbReference type="Pfam" id="PF03328"/>
    </source>
</evidence>
<protein>
    <recommendedName>
        <fullName evidence="20">Citramalyl-CoA lyase, mitochondrial</fullName>
        <ecNumber evidence="4">2.3.3.9</ecNumber>
        <ecNumber evidence="18">3.1.2.30</ecNumber>
        <ecNumber evidence="19">4.1.3.25</ecNumber>
    </recommendedName>
    <alternativeName>
        <fullName evidence="22">(3S)-malyl-CoA thioesterase</fullName>
    </alternativeName>
    <alternativeName>
        <fullName evidence="23">Beta-methylmalate synthase</fullName>
    </alternativeName>
    <alternativeName>
        <fullName evidence="21">Malate synthase</fullName>
    </alternativeName>
</protein>
<proteinExistence type="inferred from homology"/>
<feature type="binding site" evidence="24">
    <location>
        <position position="167"/>
    </location>
    <ligand>
        <name>substrate</name>
    </ligand>
</feature>
<keyword evidence="8 25" id="KW-0460">Magnesium</keyword>
<comment type="similarity">
    <text evidence="17">Belongs to the HpcH/HpaI aldolase family. Citrate lyase beta subunit-like subfamily.</text>
</comment>
<evidence type="ECO:0000256" key="5">
    <source>
        <dbReference type="ARBA" id="ARBA00022679"/>
    </source>
</evidence>
<dbReference type="OrthoDB" id="1773at2759"/>
<dbReference type="OMA" id="AWLFCPA"/>
<dbReference type="GO" id="GO:0016787">
    <property type="term" value="F:hydrolase activity"/>
    <property type="evidence" value="ECO:0007669"/>
    <property type="project" value="UniProtKB-KW"/>
</dbReference>
<dbReference type="Pfam" id="PF03328">
    <property type="entry name" value="HpcH_HpaI"/>
    <property type="match status" value="1"/>
</dbReference>
<sequence length="365" mass="40302">MFARHFKNLTFSVSRLNSPKCFSKVPIKADPIFKKYVPRRAVLYVPGSDERKISKIPNLDADCVVLDCEDGVAVSSKEAARVNIKKTLDTLHFGRTEPIVRINSVSSGLGKEDLQVVLSASNLPPTLMLPKVEMASNIEWLAETVVSILEGMNKEKHRMFNLIIFIESALGLLNFENICRRSVELMELGVPLSLEGVVFGSDDFCANIGAERTKDAIEIMYARQKVVLVAKAFQMQAIDLVHIDFKDLEGLRQQSLEGARMGFTGKQVIHPTQVPVVQECFTPSAQRIDWATRLIAGFNEHQAQGKGAFVFEGSMIDMPLLKQAQNIVQLVESLKKVTIPESQAATEPASETAKKDATATNNAAN</sequence>
<evidence type="ECO:0000256" key="12">
    <source>
        <dbReference type="ARBA" id="ARBA00023239"/>
    </source>
</evidence>
<comment type="cofactor">
    <cofactor evidence="1">
        <name>Mg(2+)</name>
        <dbReference type="ChEBI" id="CHEBI:18420"/>
    </cofactor>
</comment>
<evidence type="ECO:0000256" key="22">
    <source>
        <dbReference type="ARBA" id="ARBA00076788"/>
    </source>
</evidence>
<evidence type="ECO:0000256" key="3">
    <source>
        <dbReference type="ARBA" id="ARBA00011233"/>
    </source>
</evidence>
<feature type="binding site" evidence="24">
    <location>
        <position position="101"/>
    </location>
    <ligand>
        <name>substrate</name>
    </ligand>
</feature>
<reference evidence="30" key="1">
    <citation type="submission" date="2012-12" db="EMBL/GenBank/DDBJ databases">
        <authorList>
            <person name="Hellsten U."/>
            <person name="Grimwood J."/>
            <person name="Chapman J.A."/>
            <person name="Shapiro H."/>
            <person name="Aerts A."/>
            <person name="Otillar R.P."/>
            <person name="Terry A.Y."/>
            <person name="Boore J.L."/>
            <person name="Simakov O."/>
            <person name="Marletaz F."/>
            <person name="Cho S.-J."/>
            <person name="Edsinger-Gonzales E."/>
            <person name="Havlak P."/>
            <person name="Kuo D.-H."/>
            <person name="Larsson T."/>
            <person name="Lv J."/>
            <person name="Arendt D."/>
            <person name="Savage R."/>
            <person name="Osoegawa K."/>
            <person name="de Jong P."/>
            <person name="Lindberg D.R."/>
            <person name="Seaver E.C."/>
            <person name="Weisblat D.A."/>
            <person name="Putnam N.H."/>
            <person name="Grigoriev I.V."/>
            <person name="Rokhsar D.S."/>
        </authorList>
    </citation>
    <scope>NUCLEOTIDE SEQUENCE</scope>
</reference>
<evidence type="ECO:0000256" key="9">
    <source>
        <dbReference type="ARBA" id="ARBA00022946"/>
    </source>
</evidence>
<dbReference type="GeneID" id="20210176"/>
<dbReference type="SUPFAM" id="SSF51621">
    <property type="entry name" value="Phosphoenolpyruvate/pyruvate domain"/>
    <property type="match status" value="1"/>
</dbReference>
<comment type="function">
    <text evidence="16">Mitochondrial citramalyl-CoA lyase indirectly involved in the vitamin B12 metabolism. Converts citramalyl-CoA into acetyl-CoA and pyruvate in the C5-dicarboxylate catabolism pathway. The C5-dicarboxylate catabolism pathway is required to detoxify itaconate, a vitamin B12-poisoning metabolite. Also acts as a malate synthase in vitro, converting glyoxylate and acetyl-CoA to malate. Also displays malyl-CoA thioesterase activity. Also acts as a beta-methylmalate synthase in vitro, by mediating conversion of glyoxylate and propionyl-CoA to beta-methylmalate. Also has very weak citramalate synthase activity in vitro.</text>
</comment>
<comment type="subunit">
    <text evidence="3">Homotrimer.</text>
</comment>
<evidence type="ECO:0000256" key="23">
    <source>
        <dbReference type="ARBA" id="ARBA00083020"/>
    </source>
</evidence>
<evidence type="ECO:0000256" key="2">
    <source>
        <dbReference type="ARBA" id="ARBA00004173"/>
    </source>
</evidence>
<evidence type="ECO:0000256" key="1">
    <source>
        <dbReference type="ARBA" id="ARBA00001946"/>
    </source>
</evidence>
<dbReference type="PANTHER" id="PTHR11105">
    <property type="entry name" value="CITRATE LYASE SUBUNIT BETA-RELATED"/>
    <property type="match status" value="1"/>
</dbReference>
<dbReference type="HOGENOM" id="CLU_044864_1_1_1"/>
<evidence type="ECO:0000256" key="6">
    <source>
        <dbReference type="ARBA" id="ARBA00022723"/>
    </source>
</evidence>
<evidence type="ECO:0000256" key="18">
    <source>
        <dbReference type="ARBA" id="ARBA00066460"/>
    </source>
</evidence>
<dbReference type="PANTHER" id="PTHR11105:SF0">
    <property type="entry name" value="CITRAMALYL-COA LYASE, MITOCHONDRIAL"/>
    <property type="match status" value="1"/>
</dbReference>
<keyword evidence="10" id="KW-0007">Acetylation</keyword>
<dbReference type="CTD" id="20210176"/>
<name>T1FMX7_HELRO</name>
<dbReference type="InterPro" id="IPR040186">
    <property type="entry name" value="Citramalyl-CoA_lyase"/>
</dbReference>
<dbReference type="Proteomes" id="UP000015101">
    <property type="component" value="Unassembled WGS sequence"/>
</dbReference>
<evidence type="ECO:0000256" key="24">
    <source>
        <dbReference type="PIRSR" id="PIRSR015582-1"/>
    </source>
</evidence>
<evidence type="ECO:0000256" key="26">
    <source>
        <dbReference type="SAM" id="MobiDB-lite"/>
    </source>
</evidence>
<dbReference type="eggNOG" id="ENOG502QQPK">
    <property type="taxonomic scope" value="Eukaryota"/>
</dbReference>
<evidence type="ECO:0000256" key="15">
    <source>
        <dbReference type="ARBA" id="ARBA00051672"/>
    </source>
</evidence>
<keyword evidence="11" id="KW-0496">Mitochondrion</keyword>
<dbReference type="KEGG" id="hro:HELRODRAFT_185528"/>
<dbReference type="EC" id="2.3.3.9" evidence="4"/>
<evidence type="ECO:0000256" key="13">
    <source>
        <dbReference type="ARBA" id="ARBA00047918"/>
    </source>
</evidence>
<evidence type="ECO:0000256" key="10">
    <source>
        <dbReference type="ARBA" id="ARBA00022990"/>
    </source>
</evidence>
<dbReference type="GO" id="GO:0046872">
    <property type="term" value="F:metal ion binding"/>
    <property type="evidence" value="ECO:0007669"/>
    <property type="project" value="UniProtKB-KW"/>
</dbReference>
<feature type="binding site" evidence="25">
    <location>
        <position position="167"/>
    </location>
    <ligand>
        <name>Mg(2+)</name>
        <dbReference type="ChEBI" id="CHEBI:18420"/>
    </ligand>
</feature>
<dbReference type="AlphaFoldDB" id="T1FMX7"/>
<dbReference type="GO" id="GO:0106064">
    <property type="term" value="P:regulation of cobalamin metabolic process"/>
    <property type="evidence" value="ECO:0000318"/>
    <property type="project" value="GO_Central"/>
</dbReference>
<keyword evidence="9" id="KW-0809">Transit peptide</keyword>
<dbReference type="EC" id="3.1.2.30" evidence="18"/>
<evidence type="ECO:0000256" key="4">
    <source>
        <dbReference type="ARBA" id="ARBA00012636"/>
    </source>
</evidence>
<evidence type="ECO:0000256" key="19">
    <source>
        <dbReference type="ARBA" id="ARBA00066840"/>
    </source>
</evidence>
<evidence type="ECO:0000313" key="29">
    <source>
        <dbReference type="EnsemblMetazoa" id="HelroP185528"/>
    </source>
</evidence>
<dbReference type="EMBL" id="KB096411">
    <property type="protein sequence ID" value="ESO04931.1"/>
    <property type="molecule type" value="Genomic_DNA"/>
</dbReference>
<reference evidence="29" key="3">
    <citation type="submission" date="2015-06" db="UniProtKB">
        <authorList>
            <consortium name="EnsemblMetazoa"/>
        </authorList>
    </citation>
    <scope>IDENTIFICATION</scope>
</reference>
<dbReference type="InterPro" id="IPR011206">
    <property type="entry name" value="Citrate_lyase_beta/mcl1/mcl2"/>
</dbReference>
<dbReference type="InterPro" id="IPR040442">
    <property type="entry name" value="Pyrv_kinase-like_dom_sf"/>
</dbReference>
<dbReference type="GO" id="GO:0005739">
    <property type="term" value="C:mitochondrion"/>
    <property type="evidence" value="ECO:0007669"/>
    <property type="project" value="UniProtKB-SubCell"/>
</dbReference>